<dbReference type="GO" id="GO:0009252">
    <property type="term" value="P:peptidoglycan biosynthetic process"/>
    <property type="evidence" value="ECO:0007669"/>
    <property type="project" value="UniProtKB-UniPathway"/>
</dbReference>
<accession>A0A4P8L6L0</accession>
<evidence type="ECO:0000313" key="9">
    <source>
        <dbReference type="EMBL" id="QCQ23403.1"/>
    </source>
</evidence>
<evidence type="ECO:0000256" key="6">
    <source>
        <dbReference type="ARBA" id="ARBA00023316"/>
    </source>
</evidence>
<feature type="active site" description="Proton donor/acceptor" evidence="7">
    <location>
        <position position="117"/>
    </location>
</feature>
<keyword evidence="3" id="KW-0808">Transferase</keyword>
<dbReference type="GO" id="GO:0071555">
    <property type="term" value="P:cell wall organization"/>
    <property type="evidence" value="ECO:0007669"/>
    <property type="project" value="UniProtKB-UniRule"/>
</dbReference>
<dbReference type="AlphaFoldDB" id="A0A4P8L6L0"/>
<evidence type="ECO:0000256" key="3">
    <source>
        <dbReference type="ARBA" id="ARBA00022679"/>
    </source>
</evidence>
<dbReference type="KEGG" id="dax:FDQ92_02275"/>
<dbReference type="GO" id="GO:0004180">
    <property type="term" value="F:carboxypeptidase activity"/>
    <property type="evidence" value="ECO:0007669"/>
    <property type="project" value="UniProtKB-ARBA"/>
</dbReference>
<evidence type="ECO:0000256" key="4">
    <source>
        <dbReference type="ARBA" id="ARBA00022960"/>
    </source>
</evidence>
<dbReference type="EMBL" id="CP040098">
    <property type="protein sequence ID" value="QCQ23403.1"/>
    <property type="molecule type" value="Genomic_DNA"/>
</dbReference>
<evidence type="ECO:0000256" key="1">
    <source>
        <dbReference type="ARBA" id="ARBA00004752"/>
    </source>
</evidence>
<comment type="similarity">
    <text evidence="2">Belongs to the YkuD family.</text>
</comment>
<keyword evidence="5 7" id="KW-0573">Peptidoglycan synthesis</keyword>
<evidence type="ECO:0000259" key="8">
    <source>
        <dbReference type="PROSITE" id="PS52029"/>
    </source>
</evidence>
<evidence type="ECO:0000313" key="10">
    <source>
        <dbReference type="Proteomes" id="UP000298602"/>
    </source>
</evidence>
<keyword evidence="10" id="KW-1185">Reference proteome</keyword>
<reference evidence="9 10" key="1">
    <citation type="submission" date="2019-05" db="EMBL/GenBank/DDBJ databases">
        <title>The Complete Genome Sequence of the n-alkane-degrading Desulfoglaeba alkanexedens ALDC reveals multiple alkylsuccinate synthase gene clusters.</title>
        <authorList>
            <person name="Callaghan A.V."/>
            <person name="Davidova I.A."/>
            <person name="Duncan K.E."/>
            <person name="Morris B."/>
            <person name="McInerney M.J."/>
        </authorList>
    </citation>
    <scope>NUCLEOTIDE SEQUENCE [LARGE SCALE GENOMIC DNA]</scope>
    <source>
        <strain evidence="9 10">ALDC</strain>
    </source>
</reference>
<feature type="active site" description="Nucleophile" evidence="7">
    <location>
        <position position="129"/>
    </location>
</feature>
<sequence length="154" mass="17241">MRSPELYIYKGKRRLYVLEGGVLVREYPVGLGPNTVGDKEREGDGRTPEGEFYVCLKNGGSKFFRSLGLSYPTRKHAERAFMAGMISPDEYRDIILALERSSRPPWDTALGGEIFIHGGGAHVDWTDGCVALYDSDMEELYQVAHIGTRVVVRP</sequence>
<dbReference type="PANTHER" id="PTHR36699:SF1">
    <property type="entry name" value="L,D-TRANSPEPTIDASE YAFK-RELATED"/>
    <property type="match status" value="1"/>
</dbReference>
<name>A0A4P8L6L0_9BACT</name>
<reference evidence="9 10" key="2">
    <citation type="submission" date="2019-05" db="EMBL/GenBank/DDBJ databases">
        <authorList>
            <person name="Suflita J.M."/>
            <person name="Marks C.R."/>
        </authorList>
    </citation>
    <scope>NUCLEOTIDE SEQUENCE [LARGE SCALE GENOMIC DNA]</scope>
    <source>
        <strain evidence="9 10">ALDC</strain>
    </source>
</reference>
<keyword evidence="4 7" id="KW-0133">Cell shape</keyword>
<dbReference type="CDD" id="cd16913">
    <property type="entry name" value="YkuD_like"/>
    <property type="match status" value="1"/>
</dbReference>
<dbReference type="InterPro" id="IPR005490">
    <property type="entry name" value="LD_TPept_cat_dom"/>
</dbReference>
<evidence type="ECO:0000256" key="2">
    <source>
        <dbReference type="ARBA" id="ARBA00005992"/>
    </source>
</evidence>
<dbReference type="Gene3D" id="2.40.440.10">
    <property type="entry name" value="L,D-transpeptidase catalytic domain-like"/>
    <property type="match status" value="1"/>
</dbReference>
<keyword evidence="6 7" id="KW-0961">Cell wall biogenesis/degradation</keyword>
<proteinExistence type="inferred from homology"/>
<comment type="pathway">
    <text evidence="1 7">Cell wall biogenesis; peptidoglycan biosynthesis.</text>
</comment>
<dbReference type="OrthoDB" id="9809748at2"/>
<evidence type="ECO:0000256" key="5">
    <source>
        <dbReference type="ARBA" id="ARBA00022984"/>
    </source>
</evidence>
<dbReference type="PROSITE" id="PS52029">
    <property type="entry name" value="LD_TPASE"/>
    <property type="match status" value="1"/>
</dbReference>
<dbReference type="SUPFAM" id="SSF141523">
    <property type="entry name" value="L,D-transpeptidase catalytic domain-like"/>
    <property type="match status" value="1"/>
</dbReference>
<protein>
    <submittedName>
        <fullName evidence="9">L,D-transpeptidase</fullName>
    </submittedName>
</protein>
<dbReference type="Proteomes" id="UP000298602">
    <property type="component" value="Chromosome"/>
</dbReference>
<feature type="domain" description="L,D-TPase catalytic" evidence="8">
    <location>
        <begin position="4"/>
        <end position="153"/>
    </location>
</feature>
<gene>
    <name evidence="9" type="ORF">FDQ92_02275</name>
</gene>
<dbReference type="UniPathway" id="UPA00219"/>
<evidence type="ECO:0000256" key="7">
    <source>
        <dbReference type="PROSITE-ProRule" id="PRU01373"/>
    </source>
</evidence>
<dbReference type="PANTHER" id="PTHR36699">
    <property type="entry name" value="LD-TRANSPEPTIDASE"/>
    <property type="match status" value="1"/>
</dbReference>
<dbReference type="InterPro" id="IPR038063">
    <property type="entry name" value="Transpep_catalytic_dom"/>
</dbReference>
<dbReference type="GO" id="GO:0008360">
    <property type="term" value="P:regulation of cell shape"/>
    <property type="evidence" value="ECO:0007669"/>
    <property type="project" value="UniProtKB-UniRule"/>
</dbReference>
<dbReference type="Pfam" id="PF03734">
    <property type="entry name" value="YkuD"/>
    <property type="match status" value="1"/>
</dbReference>
<organism evidence="9 10">
    <name type="scientific">Desulfoglaeba alkanexedens ALDC</name>
    <dbReference type="NCBI Taxonomy" id="980445"/>
    <lineage>
        <taxon>Bacteria</taxon>
        <taxon>Pseudomonadati</taxon>
        <taxon>Thermodesulfobacteriota</taxon>
        <taxon>Syntrophobacteria</taxon>
        <taxon>Syntrophobacterales</taxon>
        <taxon>Syntrophobacteraceae</taxon>
        <taxon>Desulfoglaeba</taxon>
    </lineage>
</organism>
<dbReference type="GO" id="GO:0016740">
    <property type="term" value="F:transferase activity"/>
    <property type="evidence" value="ECO:0007669"/>
    <property type="project" value="UniProtKB-KW"/>
</dbReference>